<proteinExistence type="predicted"/>
<name>A0A3G2HXY1_9BURK</name>
<feature type="chain" id="PRO_5018149138" evidence="1">
    <location>
        <begin position="21"/>
        <end position="139"/>
    </location>
</feature>
<keyword evidence="1" id="KW-0732">Signal</keyword>
<sequence>MIKPLLLAASLMVFSSVALAQGRAITMYQDPNCGCCGGWAQHMRDEGFEVKEVKVVKIQDVKRLFKVPEDLASCHTAMIDETGQLIEGHVPAKVVKRMMNDGSVRGVAAPGMPANSPGMGQMDGNLVTVDFDGRPYSRD</sequence>
<dbReference type="InterPro" id="IPR007332">
    <property type="entry name" value="DUF411"/>
</dbReference>
<accession>A0A3G2HXY1</accession>
<dbReference type="Proteomes" id="UP000268070">
    <property type="component" value="Chromosome"/>
</dbReference>
<reference evidence="2 3" key="1">
    <citation type="submission" date="2018-09" db="EMBL/GenBank/DDBJ databases">
        <title>Complete genome sequence of the hydrocarbonoclastic bacterium Alcaligenes aquatilis QD168, isolated from a crude-oil polluted marine sediment of Central Chile.</title>
        <authorList>
            <person name="Duran R.E."/>
            <person name="Barra B."/>
            <person name="Salva-Serra F."/>
            <person name="Mendez V."/>
            <person name="Moore E.R.B."/>
            <person name="Seeger M."/>
        </authorList>
    </citation>
    <scope>NUCLEOTIDE SEQUENCE [LARGE SCALE GENOMIC DNA]</scope>
    <source>
        <strain evidence="2 3">QD168</strain>
    </source>
</reference>
<organism evidence="2 3">
    <name type="scientific">Alcaligenes aquatilis</name>
    <dbReference type="NCBI Taxonomy" id="323284"/>
    <lineage>
        <taxon>Bacteria</taxon>
        <taxon>Pseudomonadati</taxon>
        <taxon>Pseudomonadota</taxon>
        <taxon>Betaproteobacteria</taxon>
        <taxon>Burkholderiales</taxon>
        <taxon>Alcaligenaceae</taxon>
        <taxon>Alcaligenes</taxon>
    </lineage>
</organism>
<evidence type="ECO:0000313" key="3">
    <source>
        <dbReference type="Proteomes" id="UP000268070"/>
    </source>
</evidence>
<dbReference type="OrthoDB" id="14727at2"/>
<dbReference type="Pfam" id="PF04214">
    <property type="entry name" value="DUF411"/>
    <property type="match status" value="1"/>
</dbReference>
<dbReference type="AlphaFoldDB" id="A0A3G2HXY1"/>
<dbReference type="RefSeq" id="WP_121739553.1">
    <property type="nucleotide sequence ID" value="NZ_CP032153.1"/>
</dbReference>
<evidence type="ECO:0000313" key="2">
    <source>
        <dbReference type="EMBL" id="AYN21935.1"/>
    </source>
</evidence>
<dbReference type="EMBL" id="CP032153">
    <property type="protein sequence ID" value="AYN21935.1"/>
    <property type="molecule type" value="Genomic_DNA"/>
</dbReference>
<feature type="signal peptide" evidence="1">
    <location>
        <begin position="1"/>
        <end position="20"/>
    </location>
</feature>
<protein>
    <submittedName>
        <fullName evidence="2">CopG family transcriptional regulator</fullName>
    </submittedName>
</protein>
<gene>
    <name evidence="2" type="ORF">D3M96_16205</name>
</gene>
<dbReference type="KEGG" id="aaqu:D3M96_16205"/>
<evidence type="ECO:0000256" key="1">
    <source>
        <dbReference type="SAM" id="SignalP"/>
    </source>
</evidence>